<keyword evidence="1" id="KW-0472">Membrane</keyword>
<accession>A0ABD5WM46</accession>
<keyword evidence="1" id="KW-1133">Transmembrane helix</keyword>
<sequence>MARGAPAVWSTVLGLPFVLAGGWLYVGQSAYPGVVGLPFAFFGLFVVGIGAYVHAVSPSEPRLGDDEELLEKRHPTQRVARVKIAVGLPCW</sequence>
<name>A0ABD5WM46_9EURY</name>
<dbReference type="Proteomes" id="UP001596407">
    <property type="component" value="Unassembled WGS sequence"/>
</dbReference>
<dbReference type="AlphaFoldDB" id="A0ABD5WM46"/>
<reference evidence="3" key="3">
    <citation type="submission" date="2024-09" db="EMBL/GenBank/DDBJ databases">
        <authorList>
            <person name="Sun Q."/>
        </authorList>
    </citation>
    <scope>NUCLEOTIDE SEQUENCE</scope>
    <source>
        <strain evidence="3">CCM 7472</strain>
    </source>
</reference>
<reference evidence="3" key="1">
    <citation type="journal article" date="2014" name="Int. J. Syst. Evol. Microbiol.">
        <title>Complete genome sequence of Corynebacterium casei LMG S-19264T (=DSM 44701T), isolated from a smear-ripened cheese.</title>
        <authorList>
            <consortium name="US DOE Joint Genome Institute (JGI-PGF)"/>
            <person name="Walter F."/>
            <person name="Albersmeier A."/>
            <person name="Kalinowski J."/>
            <person name="Ruckert C."/>
        </authorList>
    </citation>
    <scope>NUCLEOTIDE SEQUENCE [LARGE SCALE GENOMIC DNA]</scope>
    <source>
        <strain evidence="3">CCM 7472</strain>
    </source>
</reference>
<proteinExistence type="predicted"/>
<dbReference type="EMBL" id="JBHSZH010000001">
    <property type="protein sequence ID" value="MFC7078785.1"/>
    <property type="molecule type" value="Genomic_DNA"/>
</dbReference>
<evidence type="ECO:0000256" key="1">
    <source>
        <dbReference type="SAM" id="Phobius"/>
    </source>
</evidence>
<comment type="caution">
    <text evidence="3">The sequence shown here is derived from an EMBL/GenBank/DDBJ whole genome shotgun (WGS) entry which is preliminary data.</text>
</comment>
<gene>
    <name evidence="2" type="ORF">ACFQJ6_00220</name>
    <name evidence="3" type="ORF">ACFQJ6_02190</name>
</gene>
<protein>
    <submittedName>
        <fullName evidence="3">Uncharacterized protein</fullName>
    </submittedName>
</protein>
<dbReference type="RefSeq" id="WP_382208373.1">
    <property type="nucleotide sequence ID" value="NZ_JBHSZH010000001.1"/>
</dbReference>
<feature type="transmembrane region" description="Helical" evidence="1">
    <location>
        <begin position="30"/>
        <end position="53"/>
    </location>
</feature>
<dbReference type="EMBL" id="JBHSZH010000001">
    <property type="protein sequence ID" value="MFC7079124.1"/>
    <property type="molecule type" value="Genomic_DNA"/>
</dbReference>
<evidence type="ECO:0000313" key="3">
    <source>
        <dbReference type="EMBL" id="MFC7079124.1"/>
    </source>
</evidence>
<evidence type="ECO:0000313" key="2">
    <source>
        <dbReference type="EMBL" id="MFC7078785.1"/>
    </source>
</evidence>
<keyword evidence="1" id="KW-0812">Transmembrane</keyword>
<evidence type="ECO:0000313" key="4">
    <source>
        <dbReference type="Proteomes" id="UP001596407"/>
    </source>
</evidence>
<keyword evidence="4" id="KW-1185">Reference proteome</keyword>
<organism evidence="3 4">
    <name type="scientific">Halorussus caseinilyticus</name>
    <dbReference type="NCBI Taxonomy" id="3034025"/>
    <lineage>
        <taxon>Archaea</taxon>
        <taxon>Methanobacteriati</taxon>
        <taxon>Methanobacteriota</taxon>
        <taxon>Stenosarchaea group</taxon>
        <taxon>Halobacteria</taxon>
        <taxon>Halobacteriales</taxon>
        <taxon>Haladaptataceae</taxon>
        <taxon>Halorussus</taxon>
    </lineage>
</organism>
<reference evidence="4" key="2">
    <citation type="journal article" date="2019" name="Int. J. Syst. Evol. Microbiol.">
        <title>The Global Catalogue of Microorganisms (GCM) 10K type strain sequencing project: providing services to taxonomists for standard genome sequencing and annotation.</title>
        <authorList>
            <consortium name="The Broad Institute Genomics Platform"/>
            <consortium name="The Broad Institute Genome Sequencing Center for Infectious Disease"/>
            <person name="Wu L."/>
            <person name="Ma J."/>
        </authorList>
    </citation>
    <scope>NUCLEOTIDE SEQUENCE [LARGE SCALE GENOMIC DNA]</scope>
    <source>
        <strain evidence="4">DT72</strain>
    </source>
</reference>